<proteinExistence type="predicted"/>
<protein>
    <recommendedName>
        <fullName evidence="1">Death domain-containing protein</fullName>
    </recommendedName>
</protein>
<dbReference type="CDD" id="cd01670">
    <property type="entry name" value="Death"/>
    <property type="match status" value="1"/>
</dbReference>
<dbReference type="InParanoid" id="A0A1X7UJ40"/>
<dbReference type="InterPro" id="IPR000488">
    <property type="entry name" value="Death_dom"/>
</dbReference>
<name>A0A1X7UJ40_AMPQE</name>
<organism evidence="2">
    <name type="scientific">Amphimedon queenslandica</name>
    <name type="common">Sponge</name>
    <dbReference type="NCBI Taxonomy" id="400682"/>
    <lineage>
        <taxon>Eukaryota</taxon>
        <taxon>Metazoa</taxon>
        <taxon>Porifera</taxon>
        <taxon>Demospongiae</taxon>
        <taxon>Heteroscleromorpha</taxon>
        <taxon>Haplosclerida</taxon>
        <taxon>Niphatidae</taxon>
        <taxon>Amphimedon</taxon>
    </lineage>
</organism>
<dbReference type="GO" id="GO:0007165">
    <property type="term" value="P:signal transduction"/>
    <property type="evidence" value="ECO:0007669"/>
    <property type="project" value="InterPro"/>
</dbReference>
<dbReference type="PROSITE" id="PS50017">
    <property type="entry name" value="DEATH_DOMAIN"/>
    <property type="match status" value="1"/>
</dbReference>
<reference evidence="2" key="1">
    <citation type="submission" date="2017-05" db="UniProtKB">
        <authorList>
            <consortium name="EnsemblMetazoa"/>
        </authorList>
    </citation>
    <scope>IDENTIFICATION</scope>
</reference>
<evidence type="ECO:0000259" key="1">
    <source>
        <dbReference type="PROSITE" id="PS50017"/>
    </source>
</evidence>
<sequence length="395" mass="44432">MATKTSSCSSSLSLFSSPLTIDQLIDVLDLLKRCGFPQTRWYELGLRLGLHKDTLDVLEAIFSDDIPRCLTECISKWLRRADNVDSKGGATFDSLSDALKSMNENAAADKLDQESKIEVTTAVVRPVSSSTVNQLPTANTTVSASNSELFFNAANQPMFDEIRGSFGILIAELVPLISQSIPSAAELKSFLQLSFPELSPDLSNADSIEAIMNVVVKKCRVNNISILKVIIKRFKITEAKPIISEYEEEVKTVSGSLKDFLSQNQPEHFHTCETIQFTLGWEPDEHSLHDIRNLLEEAFKKLNKRIIVRSIYRGNSIIIICYAPHHLLAALLLEAQDNLTVLMKKFSLIRLTIGHYTVYDKRIRYKVMNNECLAEEIKLADGEEQELRTLLDYKE</sequence>
<dbReference type="Gene3D" id="1.10.533.10">
    <property type="entry name" value="Death Domain, Fas"/>
    <property type="match status" value="1"/>
</dbReference>
<dbReference type="EnsemblMetazoa" id="Aqu2.1.27990_001">
    <property type="protein sequence ID" value="Aqu2.1.27990_001"/>
    <property type="gene ID" value="Aqu2.1.27990"/>
</dbReference>
<evidence type="ECO:0000313" key="2">
    <source>
        <dbReference type="EnsemblMetazoa" id="Aqu2.1.27990_001"/>
    </source>
</evidence>
<dbReference type="InterPro" id="IPR011029">
    <property type="entry name" value="DEATH-like_dom_sf"/>
</dbReference>
<dbReference type="SUPFAM" id="SSF47986">
    <property type="entry name" value="DEATH domain"/>
    <property type="match status" value="1"/>
</dbReference>
<dbReference type="AlphaFoldDB" id="A0A1X7UJ40"/>
<feature type="domain" description="Death" evidence="1">
    <location>
        <begin position="40"/>
        <end position="115"/>
    </location>
</feature>
<accession>A0A1X7UJ40</accession>